<dbReference type="InterPro" id="IPR014240">
    <property type="entry name" value="YteA"/>
</dbReference>
<dbReference type="Proteomes" id="UP001197974">
    <property type="component" value="Chromosome"/>
</dbReference>
<proteinExistence type="predicted"/>
<sequence length="276" mass="31880">MLSPEQISHFRLRLLNRQEEVKKQLKENDHFGLERSLGQESTGDLSLYDNHPADSGTELYEREKDIALNDHCKEQLHEIENALERINNGTYGYCSVCGKDIDIQRLKSIPTAKTCVDHTVNQPLKHSRPIEEETFLPPFGQYNYDDRGTAATDSEDIYQEVEKYGSSNTPSDFSYPPNDYSETYEEYNEPVGYVESFENFIGTDIEGKNIKVYPSIEHEEYESSLDEQGTMTSFGDLPAYEKQPYIKKKLKSWTEISNKKKRGIHVPPFCFLILSY</sequence>
<evidence type="ECO:0000256" key="4">
    <source>
        <dbReference type="PROSITE-ProRule" id="PRU00510"/>
    </source>
</evidence>
<dbReference type="Gene3D" id="1.20.120.910">
    <property type="entry name" value="DksA, coiled-coil domain"/>
    <property type="match status" value="1"/>
</dbReference>
<protein>
    <submittedName>
        <fullName evidence="6">TraR/DksA C4-type zinc finger protein</fullName>
    </submittedName>
</protein>
<keyword evidence="3" id="KW-0862">Zinc</keyword>
<dbReference type="SUPFAM" id="SSF57716">
    <property type="entry name" value="Glucocorticoid receptor-like (DNA-binding domain)"/>
    <property type="match status" value="1"/>
</dbReference>
<dbReference type="Pfam" id="PF01258">
    <property type="entry name" value="zf-dskA_traR"/>
    <property type="match status" value="1"/>
</dbReference>
<keyword evidence="7" id="KW-1185">Reference proteome</keyword>
<evidence type="ECO:0000256" key="1">
    <source>
        <dbReference type="ARBA" id="ARBA00022723"/>
    </source>
</evidence>
<dbReference type="PANTHER" id="PTHR33823:SF4">
    <property type="entry name" value="GENERAL STRESS PROTEIN 16O"/>
    <property type="match status" value="1"/>
</dbReference>
<evidence type="ECO:0000256" key="2">
    <source>
        <dbReference type="ARBA" id="ARBA00022771"/>
    </source>
</evidence>
<dbReference type="RefSeq" id="WP_306019526.1">
    <property type="nucleotide sequence ID" value="NZ_CP129013.1"/>
</dbReference>
<accession>A0ABY9JRU6</accession>
<keyword evidence="1" id="KW-0479">Metal-binding</keyword>
<gene>
    <name evidence="6" type="ORF">LC087_09495</name>
</gene>
<feature type="domain" description="Zinc finger DksA/TraR C4-type" evidence="5">
    <location>
        <begin position="89"/>
        <end position="117"/>
    </location>
</feature>
<evidence type="ECO:0000256" key="3">
    <source>
        <dbReference type="ARBA" id="ARBA00022833"/>
    </source>
</evidence>
<organism evidence="6 7">
    <name type="scientific">Bacillus carboniphilus</name>
    <dbReference type="NCBI Taxonomy" id="86663"/>
    <lineage>
        <taxon>Bacteria</taxon>
        <taxon>Bacillati</taxon>
        <taxon>Bacillota</taxon>
        <taxon>Bacilli</taxon>
        <taxon>Bacillales</taxon>
        <taxon>Bacillaceae</taxon>
        <taxon>Bacillus</taxon>
    </lineage>
</organism>
<evidence type="ECO:0000313" key="7">
    <source>
        <dbReference type="Proteomes" id="UP001197974"/>
    </source>
</evidence>
<dbReference type="NCBIfam" id="TIGR02890">
    <property type="entry name" value="bacill_yteA"/>
    <property type="match status" value="1"/>
</dbReference>
<reference evidence="6 7" key="1">
    <citation type="submission" date="2023-06" db="EMBL/GenBank/DDBJ databases">
        <title>Five Gram-positive bacteria isolated from mangrove sediments in Shenzhen, Guangdong, China.</title>
        <authorList>
            <person name="Yu S."/>
            <person name="Zheng W."/>
            <person name="Huang Y."/>
        </authorList>
    </citation>
    <scope>NUCLEOTIDE SEQUENCE [LARGE SCALE GENOMIC DNA]</scope>
    <source>
        <strain evidence="6 7">SaN35-3</strain>
    </source>
</reference>
<dbReference type="PROSITE" id="PS51128">
    <property type="entry name" value="ZF_DKSA_2"/>
    <property type="match status" value="1"/>
</dbReference>
<evidence type="ECO:0000259" key="5">
    <source>
        <dbReference type="Pfam" id="PF01258"/>
    </source>
</evidence>
<dbReference type="PANTHER" id="PTHR33823">
    <property type="entry name" value="RNA POLYMERASE-BINDING TRANSCRIPTION FACTOR DKSA-RELATED"/>
    <property type="match status" value="1"/>
</dbReference>
<feature type="zinc finger region" description="dksA C4-type" evidence="4">
    <location>
        <begin position="94"/>
        <end position="118"/>
    </location>
</feature>
<keyword evidence="2" id="KW-0863">Zinc-finger</keyword>
<dbReference type="InterPro" id="IPR037187">
    <property type="entry name" value="DnaK_N"/>
</dbReference>
<name>A0ABY9JRU6_9BACI</name>
<dbReference type="SUPFAM" id="SSF109635">
    <property type="entry name" value="DnaK suppressor protein DksA, alpha-hairpin domain"/>
    <property type="match status" value="1"/>
</dbReference>
<dbReference type="InterPro" id="IPR000962">
    <property type="entry name" value="Znf_DskA_TraR"/>
</dbReference>
<dbReference type="EMBL" id="CP129013">
    <property type="protein sequence ID" value="WLR41203.1"/>
    <property type="molecule type" value="Genomic_DNA"/>
</dbReference>
<evidence type="ECO:0000313" key="6">
    <source>
        <dbReference type="EMBL" id="WLR41203.1"/>
    </source>
</evidence>